<evidence type="ECO:0000313" key="2">
    <source>
        <dbReference type="Proteomes" id="UP000318704"/>
    </source>
</evidence>
<evidence type="ECO:0000313" key="1">
    <source>
        <dbReference type="EMBL" id="QDT94758.1"/>
    </source>
</evidence>
<accession>A0A517VP17</accession>
<reference evidence="1 2" key="1">
    <citation type="submission" date="2019-03" db="EMBL/GenBank/DDBJ databases">
        <title>Deep-cultivation of Planctomycetes and their phenomic and genomic characterization uncovers novel biology.</title>
        <authorList>
            <person name="Wiegand S."/>
            <person name="Jogler M."/>
            <person name="Boedeker C."/>
            <person name="Pinto D."/>
            <person name="Vollmers J."/>
            <person name="Rivas-Marin E."/>
            <person name="Kohn T."/>
            <person name="Peeters S.H."/>
            <person name="Heuer A."/>
            <person name="Rast P."/>
            <person name="Oberbeckmann S."/>
            <person name="Bunk B."/>
            <person name="Jeske O."/>
            <person name="Meyerdierks A."/>
            <person name="Storesund J.E."/>
            <person name="Kallscheuer N."/>
            <person name="Luecker S."/>
            <person name="Lage O.M."/>
            <person name="Pohl T."/>
            <person name="Merkel B.J."/>
            <person name="Hornburger P."/>
            <person name="Mueller R.-W."/>
            <person name="Bruemmer F."/>
            <person name="Labrenz M."/>
            <person name="Spormann A.M."/>
            <person name="Op den Camp H."/>
            <person name="Overmann J."/>
            <person name="Amann R."/>
            <person name="Jetten M.S.M."/>
            <person name="Mascher T."/>
            <person name="Medema M.H."/>
            <person name="Devos D.P."/>
            <person name="Kaster A.-K."/>
            <person name="Ovreas L."/>
            <person name="Rohde M."/>
            <person name="Galperin M.Y."/>
            <person name="Jogler C."/>
        </authorList>
    </citation>
    <scope>NUCLEOTIDE SEQUENCE [LARGE SCALE GENOMIC DNA]</scope>
    <source>
        <strain evidence="1 2">V144</strain>
    </source>
</reference>
<name>A0A517VP17_9PLAN</name>
<proteinExistence type="predicted"/>
<dbReference type="AlphaFoldDB" id="A0A517VP17"/>
<protein>
    <submittedName>
        <fullName evidence="1">Uncharacterized protein</fullName>
    </submittedName>
</protein>
<dbReference type="KEGG" id="gaw:V144x_01890"/>
<gene>
    <name evidence="1" type="ORF">V144x_01890</name>
</gene>
<organism evidence="1 2">
    <name type="scientific">Gimesia aquarii</name>
    <dbReference type="NCBI Taxonomy" id="2527964"/>
    <lineage>
        <taxon>Bacteria</taxon>
        <taxon>Pseudomonadati</taxon>
        <taxon>Planctomycetota</taxon>
        <taxon>Planctomycetia</taxon>
        <taxon>Planctomycetales</taxon>
        <taxon>Planctomycetaceae</taxon>
        <taxon>Gimesia</taxon>
    </lineage>
</organism>
<dbReference type="EMBL" id="CP037920">
    <property type="protein sequence ID" value="QDT94758.1"/>
    <property type="molecule type" value="Genomic_DNA"/>
</dbReference>
<dbReference type="Proteomes" id="UP000318704">
    <property type="component" value="Chromosome"/>
</dbReference>
<sequence>MKPSEVLKKRNGDFRGLCGCAEHELLAELCCEQLAENGDRSDICIDFDTLKQEFDPSGLEDHIFNSHMEHDHSIFTGEIDEYGELVYESHPHFFQDFHIRKGKLRDKLIAKLQNISAS</sequence>
<dbReference type="RefSeq" id="WP_144980002.1">
    <property type="nucleotide sequence ID" value="NZ_CP037920.1"/>
</dbReference>